<dbReference type="GO" id="GO:0005923">
    <property type="term" value="C:bicellular tight junction"/>
    <property type="evidence" value="ECO:0007669"/>
    <property type="project" value="UniProtKB-SubCell"/>
</dbReference>
<keyword evidence="13" id="KW-0325">Glycoprotein</keyword>
<dbReference type="Proteomes" id="UP000023152">
    <property type="component" value="Unassembled WGS sequence"/>
</dbReference>
<keyword evidence="6" id="KW-0217">Developmental protein</keyword>
<protein>
    <submittedName>
        <fullName evidence="16">Cyclic nucleotide-binding domain protein</fullName>
    </submittedName>
</protein>
<dbReference type="SUPFAM" id="SSF51206">
    <property type="entry name" value="cAMP-binding domain-like"/>
    <property type="match status" value="1"/>
</dbReference>
<dbReference type="OrthoDB" id="425611at2759"/>
<dbReference type="Pfam" id="PF04831">
    <property type="entry name" value="POPDC1-3"/>
    <property type="match status" value="1"/>
</dbReference>
<dbReference type="GO" id="GO:0007155">
    <property type="term" value="P:cell adhesion"/>
    <property type="evidence" value="ECO:0007669"/>
    <property type="project" value="UniProtKB-KW"/>
</dbReference>
<dbReference type="InterPro" id="IPR000595">
    <property type="entry name" value="cNMP-bd_dom"/>
</dbReference>
<gene>
    <name evidence="16" type="ORF">RFI_17141</name>
</gene>
<feature type="domain" description="Cyclic nucleotide-binding" evidence="15">
    <location>
        <begin position="139"/>
        <end position="221"/>
    </location>
</feature>
<reference evidence="16 17" key="1">
    <citation type="journal article" date="2013" name="Curr. Biol.">
        <title>The Genome of the Foraminiferan Reticulomyxa filosa.</title>
        <authorList>
            <person name="Glockner G."/>
            <person name="Hulsmann N."/>
            <person name="Schleicher M."/>
            <person name="Noegel A.A."/>
            <person name="Eichinger L."/>
            <person name="Gallinger C."/>
            <person name="Pawlowski J."/>
            <person name="Sierra R."/>
            <person name="Euteneuer U."/>
            <person name="Pillet L."/>
            <person name="Moustafa A."/>
            <person name="Platzer M."/>
            <person name="Groth M."/>
            <person name="Szafranski K."/>
            <person name="Schliwa M."/>
        </authorList>
    </citation>
    <scope>NUCLEOTIDE SEQUENCE [LARGE SCALE GENOMIC DNA]</scope>
</reference>
<feature type="transmembrane region" description="Helical" evidence="14">
    <location>
        <begin position="73"/>
        <end position="94"/>
    </location>
</feature>
<dbReference type="InterPro" id="IPR006916">
    <property type="entry name" value="POPDC1-3"/>
</dbReference>
<keyword evidence="9" id="KW-0130">Cell adhesion</keyword>
<evidence type="ECO:0000313" key="17">
    <source>
        <dbReference type="Proteomes" id="UP000023152"/>
    </source>
</evidence>
<comment type="similarity">
    <text evidence="4">Belongs to the popeye family.</text>
</comment>
<evidence type="ECO:0000256" key="4">
    <source>
        <dbReference type="ARBA" id="ARBA00007146"/>
    </source>
</evidence>
<dbReference type="Gene3D" id="2.60.120.10">
    <property type="entry name" value="Jelly Rolls"/>
    <property type="match status" value="1"/>
</dbReference>
<dbReference type="CDD" id="cd00038">
    <property type="entry name" value="CAP_ED"/>
    <property type="match status" value="1"/>
</dbReference>
<sequence length="394" mass="46052">MDKPQSPTPSTSSTFWAPNIKNIKDWEKWDYIFSFASLLQFVGFASPDVVALRGFSAMSAATFMVAHAGRKFFVGWFWALSFCSVNTIMLIYLFSKKWGSMTLDEDEKELYDMYFAPYHMTQLEFKRLMKLSRKREVLPNETITAEGLPIDKLYFVTKGEYVVLKDETIIAHVNSQFDQSLDWIGETSFLSDTVQLATETVKSHDKVELIWWNRDELKQQLEIGDINKGMFYTVLTGATRTKLIKTDEDVVKLKKDSLRDLLLVHTITDPQQRLKIIEEYCITHEISSHEFEEIKNLLLKHFKTFEKKSNRLKIFFQFLKGQHKINLKGPRSNKWCNNLVMFMYKKIYSNVSLQSSWSFELIYTSCAVTLNFQGQKLNDEQMTTFFPRLTLSQS</sequence>
<evidence type="ECO:0000256" key="2">
    <source>
        <dbReference type="ARBA" id="ARBA00004141"/>
    </source>
</evidence>
<keyword evidence="8 14" id="KW-0812">Transmembrane</keyword>
<keyword evidence="10" id="KW-0965">Cell junction</keyword>
<dbReference type="EMBL" id="ASPP01012959">
    <property type="protein sequence ID" value="ETO20076.1"/>
    <property type="molecule type" value="Genomic_DNA"/>
</dbReference>
<evidence type="ECO:0000256" key="13">
    <source>
        <dbReference type="ARBA" id="ARBA00023180"/>
    </source>
</evidence>
<evidence type="ECO:0000256" key="12">
    <source>
        <dbReference type="ARBA" id="ARBA00023136"/>
    </source>
</evidence>
<dbReference type="InterPro" id="IPR014710">
    <property type="entry name" value="RmlC-like_jellyroll"/>
</dbReference>
<accession>X6N1X0</accession>
<evidence type="ECO:0000256" key="10">
    <source>
        <dbReference type="ARBA" id="ARBA00022949"/>
    </source>
</evidence>
<dbReference type="GO" id="GO:0016328">
    <property type="term" value="C:lateral plasma membrane"/>
    <property type="evidence" value="ECO:0007669"/>
    <property type="project" value="UniProtKB-SubCell"/>
</dbReference>
<proteinExistence type="inferred from homology"/>
<evidence type="ECO:0000256" key="6">
    <source>
        <dbReference type="ARBA" id="ARBA00022473"/>
    </source>
</evidence>
<evidence type="ECO:0000313" key="16">
    <source>
        <dbReference type="EMBL" id="ETO20076.1"/>
    </source>
</evidence>
<dbReference type="InterPro" id="IPR018490">
    <property type="entry name" value="cNMP-bd_dom_sf"/>
</dbReference>
<comment type="subcellular location">
    <subcellularLocation>
        <location evidence="3">Cell junction</location>
        <location evidence="3">Tight junction</location>
    </subcellularLocation>
    <subcellularLocation>
        <location evidence="1">Lateral cell membrane</location>
    </subcellularLocation>
    <subcellularLocation>
        <location evidence="2">Membrane</location>
        <topology evidence="2">Multi-pass membrane protein</topology>
    </subcellularLocation>
</comment>
<dbReference type="AlphaFoldDB" id="X6N1X0"/>
<keyword evidence="7" id="KW-1003">Cell membrane</keyword>
<keyword evidence="17" id="KW-1185">Reference proteome</keyword>
<keyword evidence="5" id="KW-0796">Tight junction</keyword>
<evidence type="ECO:0000256" key="7">
    <source>
        <dbReference type="ARBA" id="ARBA00022475"/>
    </source>
</evidence>
<organism evidence="16 17">
    <name type="scientific">Reticulomyxa filosa</name>
    <dbReference type="NCBI Taxonomy" id="46433"/>
    <lineage>
        <taxon>Eukaryota</taxon>
        <taxon>Sar</taxon>
        <taxon>Rhizaria</taxon>
        <taxon>Retaria</taxon>
        <taxon>Foraminifera</taxon>
        <taxon>Monothalamids</taxon>
        <taxon>Reticulomyxidae</taxon>
        <taxon>Reticulomyxa</taxon>
    </lineage>
</organism>
<name>X6N1X0_RETFI</name>
<evidence type="ECO:0000256" key="1">
    <source>
        <dbReference type="ARBA" id="ARBA00004124"/>
    </source>
</evidence>
<dbReference type="GO" id="GO:0030552">
    <property type="term" value="F:cAMP binding"/>
    <property type="evidence" value="ECO:0007669"/>
    <property type="project" value="TreeGrafter"/>
</dbReference>
<dbReference type="PANTHER" id="PTHR12101">
    <property type="entry name" value="POPEYE DOMAIN CONTAINING PROTEIN"/>
    <property type="match status" value="1"/>
</dbReference>
<dbReference type="PANTHER" id="PTHR12101:SF17">
    <property type="entry name" value="BLOOD VESSEL EPICARDIAL SUBSTANCE"/>
    <property type="match status" value="1"/>
</dbReference>
<keyword evidence="12 14" id="KW-0472">Membrane</keyword>
<dbReference type="PROSITE" id="PS50042">
    <property type="entry name" value="CNMP_BINDING_3"/>
    <property type="match status" value="1"/>
</dbReference>
<evidence type="ECO:0000256" key="14">
    <source>
        <dbReference type="SAM" id="Phobius"/>
    </source>
</evidence>
<feature type="transmembrane region" description="Helical" evidence="14">
    <location>
        <begin position="31"/>
        <end position="52"/>
    </location>
</feature>
<evidence type="ECO:0000256" key="11">
    <source>
        <dbReference type="ARBA" id="ARBA00022989"/>
    </source>
</evidence>
<evidence type="ECO:0000256" key="5">
    <source>
        <dbReference type="ARBA" id="ARBA00022427"/>
    </source>
</evidence>
<evidence type="ECO:0000259" key="15">
    <source>
        <dbReference type="PROSITE" id="PS50042"/>
    </source>
</evidence>
<evidence type="ECO:0000256" key="9">
    <source>
        <dbReference type="ARBA" id="ARBA00022889"/>
    </source>
</evidence>
<comment type="caution">
    <text evidence="16">The sequence shown here is derived from an EMBL/GenBank/DDBJ whole genome shotgun (WGS) entry which is preliminary data.</text>
</comment>
<evidence type="ECO:0000256" key="8">
    <source>
        <dbReference type="ARBA" id="ARBA00022692"/>
    </source>
</evidence>
<evidence type="ECO:0000256" key="3">
    <source>
        <dbReference type="ARBA" id="ARBA00004435"/>
    </source>
</evidence>
<keyword evidence="11 14" id="KW-1133">Transmembrane helix</keyword>
<dbReference type="InterPro" id="IPR055272">
    <property type="entry name" value="POPDC1-3_dom"/>
</dbReference>